<proteinExistence type="predicted"/>
<sequence length="434" mass="46593">MASSISLLALLIFHVLLSGVVSDTTFTLLNNCNTTIWPGIKSSTTPPIKNTGFALEKGKSKTIIAPAEWVGQFWGRTHCAEDSTGNFTCLTGDCGSGRPACFDSRASARLATITEFATNISDGMDIFDVSVVNGYNLPILIVPKDKSGAIADCSSTSCSMDLNTTCPPELKVMSSDGEQVACQSACTAFGDAKHCCTGAYSGQDKCKPTSYTKVFKTACPTAHSILYDNDNTTFVCTDADFLITFCPTPNRTRTRKSGGECVNGTNSGADPKCLYKQGNDTQAPGPQSNTKPSGRGNTTKSSGQENTNSLGLGPMTNAEALRTGKTMSLPLKIGIAGVAASMLILSLLCFICYRRIKPRHNSSSYPKDVEDFITKYGPTIPKRFRRRACCYATRHPRILLRHYKMVKDEDLPTSKYVAQTLNLAHGVADCSSTS</sequence>
<evidence type="ECO:0000313" key="4">
    <source>
        <dbReference type="EMBL" id="KAK1384075.1"/>
    </source>
</evidence>
<keyword evidence="2" id="KW-0472">Membrane</keyword>
<dbReference type="PROSITE" id="PS00316">
    <property type="entry name" value="THAUMATIN_1"/>
    <property type="match status" value="1"/>
</dbReference>
<reference evidence="4" key="2">
    <citation type="submission" date="2023-05" db="EMBL/GenBank/DDBJ databases">
        <authorList>
            <person name="Schelkunov M.I."/>
        </authorList>
    </citation>
    <scope>NUCLEOTIDE SEQUENCE</scope>
    <source>
        <strain evidence="4">Hsosn_3</strain>
        <tissue evidence="4">Leaf</tissue>
    </source>
</reference>
<keyword evidence="5" id="KW-1185">Reference proteome</keyword>
<feature type="transmembrane region" description="Helical" evidence="2">
    <location>
        <begin position="333"/>
        <end position="353"/>
    </location>
</feature>
<dbReference type="Pfam" id="PF00314">
    <property type="entry name" value="Thaumatin"/>
    <property type="match status" value="1"/>
</dbReference>
<dbReference type="InterPro" id="IPR001938">
    <property type="entry name" value="Thaumatin"/>
</dbReference>
<dbReference type="InterPro" id="IPR037176">
    <property type="entry name" value="Osmotin/thaumatin-like_sf"/>
</dbReference>
<dbReference type="SMART" id="SM00205">
    <property type="entry name" value="THN"/>
    <property type="match status" value="1"/>
</dbReference>
<feature type="chain" id="PRO_5041994078" evidence="3">
    <location>
        <begin position="23"/>
        <end position="434"/>
    </location>
</feature>
<dbReference type="AlphaFoldDB" id="A0AAD8MP52"/>
<keyword evidence="2" id="KW-1133">Transmembrane helix</keyword>
<dbReference type="PANTHER" id="PTHR31048">
    <property type="entry name" value="OS03G0233200 PROTEIN"/>
    <property type="match status" value="1"/>
</dbReference>
<keyword evidence="3" id="KW-0732">Signal</keyword>
<feature type="signal peptide" evidence="3">
    <location>
        <begin position="1"/>
        <end position="22"/>
    </location>
</feature>
<accession>A0AAD8MP52</accession>
<evidence type="ECO:0000256" key="2">
    <source>
        <dbReference type="SAM" id="Phobius"/>
    </source>
</evidence>
<feature type="compositionally biased region" description="Polar residues" evidence="1">
    <location>
        <begin position="278"/>
        <end position="310"/>
    </location>
</feature>
<dbReference type="Gene3D" id="2.60.110.10">
    <property type="entry name" value="Thaumatin"/>
    <property type="match status" value="1"/>
</dbReference>
<protein>
    <submittedName>
        <fullName evidence="4">Thaumatin-like protein 1b</fullName>
    </submittedName>
</protein>
<dbReference type="PROSITE" id="PS51367">
    <property type="entry name" value="THAUMATIN_2"/>
    <property type="match status" value="1"/>
</dbReference>
<dbReference type="EMBL" id="JAUIZM010000005">
    <property type="protein sequence ID" value="KAK1384075.1"/>
    <property type="molecule type" value="Genomic_DNA"/>
</dbReference>
<evidence type="ECO:0000313" key="5">
    <source>
        <dbReference type="Proteomes" id="UP001237642"/>
    </source>
</evidence>
<dbReference type="FunFam" id="2.60.110.10:FF:000004">
    <property type="entry name" value="THAUMATIN-LIKE PROTEIN 1"/>
    <property type="match status" value="1"/>
</dbReference>
<dbReference type="SUPFAM" id="SSF49870">
    <property type="entry name" value="Osmotin, thaumatin-like protein"/>
    <property type="match status" value="1"/>
</dbReference>
<name>A0AAD8MP52_9APIA</name>
<comment type="caution">
    <text evidence="4">The sequence shown here is derived from an EMBL/GenBank/DDBJ whole genome shotgun (WGS) entry which is preliminary data.</text>
</comment>
<dbReference type="PRINTS" id="PR00347">
    <property type="entry name" value="THAUMATIN"/>
</dbReference>
<dbReference type="Proteomes" id="UP001237642">
    <property type="component" value="Unassembled WGS sequence"/>
</dbReference>
<reference evidence="4" key="1">
    <citation type="submission" date="2023-02" db="EMBL/GenBank/DDBJ databases">
        <title>Genome of toxic invasive species Heracleum sosnowskyi carries increased number of genes despite the absence of recent whole-genome duplications.</title>
        <authorList>
            <person name="Schelkunov M."/>
            <person name="Shtratnikova V."/>
            <person name="Makarenko M."/>
            <person name="Klepikova A."/>
            <person name="Omelchenko D."/>
            <person name="Novikova G."/>
            <person name="Obukhova E."/>
            <person name="Bogdanov V."/>
            <person name="Penin A."/>
            <person name="Logacheva M."/>
        </authorList>
    </citation>
    <scope>NUCLEOTIDE SEQUENCE</scope>
    <source>
        <strain evidence="4">Hsosn_3</strain>
        <tissue evidence="4">Leaf</tissue>
    </source>
</reference>
<evidence type="ECO:0000256" key="3">
    <source>
        <dbReference type="SAM" id="SignalP"/>
    </source>
</evidence>
<feature type="region of interest" description="Disordered" evidence="1">
    <location>
        <begin position="273"/>
        <end position="316"/>
    </location>
</feature>
<organism evidence="4 5">
    <name type="scientific">Heracleum sosnowskyi</name>
    <dbReference type="NCBI Taxonomy" id="360622"/>
    <lineage>
        <taxon>Eukaryota</taxon>
        <taxon>Viridiplantae</taxon>
        <taxon>Streptophyta</taxon>
        <taxon>Embryophyta</taxon>
        <taxon>Tracheophyta</taxon>
        <taxon>Spermatophyta</taxon>
        <taxon>Magnoliopsida</taxon>
        <taxon>eudicotyledons</taxon>
        <taxon>Gunneridae</taxon>
        <taxon>Pentapetalae</taxon>
        <taxon>asterids</taxon>
        <taxon>campanulids</taxon>
        <taxon>Apiales</taxon>
        <taxon>Apiaceae</taxon>
        <taxon>Apioideae</taxon>
        <taxon>apioid superclade</taxon>
        <taxon>Tordylieae</taxon>
        <taxon>Tordyliinae</taxon>
        <taxon>Heracleum</taxon>
    </lineage>
</organism>
<keyword evidence="2" id="KW-0812">Transmembrane</keyword>
<evidence type="ECO:0000256" key="1">
    <source>
        <dbReference type="SAM" id="MobiDB-lite"/>
    </source>
</evidence>
<gene>
    <name evidence="4" type="ORF">POM88_021810</name>
</gene>
<dbReference type="InterPro" id="IPR017949">
    <property type="entry name" value="Thaumatin_CS"/>
</dbReference>